<organism evidence="1 2">
    <name type="scientific">Salicibibacter kimchii</name>
    <dbReference type="NCBI Taxonomy" id="2099786"/>
    <lineage>
        <taxon>Bacteria</taxon>
        <taxon>Bacillati</taxon>
        <taxon>Bacillota</taxon>
        <taxon>Bacilli</taxon>
        <taxon>Bacillales</taxon>
        <taxon>Bacillaceae</taxon>
        <taxon>Salicibibacter</taxon>
    </lineage>
</organism>
<proteinExistence type="predicted"/>
<evidence type="ECO:0000313" key="1">
    <source>
        <dbReference type="EMBL" id="AXF56164.1"/>
    </source>
</evidence>
<dbReference type="Proteomes" id="UP000252100">
    <property type="component" value="Chromosome"/>
</dbReference>
<accession>A0A345BYY3</accession>
<name>A0A345BYY3_9BACI</name>
<reference evidence="1 2" key="1">
    <citation type="journal article" date="2018" name="J. Microbiol.">
        <title>Salicibibacter kimchii gen. nov., sp. nov., a moderately halophilic and alkalitolerant bacterium in the family Bacillaceae, isolated from kimchi.</title>
        <authorList>
            <person name="Jang J.Y."/>
            <person name="Oh Y.J."/>
            <person name="Lim S.K."/>
            <person name="Park H.K."/>
            <person name="Lee C."/>
            <person name="Kim J.Y."/>
            <person name="Lee M.A."/>
            <person name="Choi H.J."/>
        </authorList>
    </citation>
    <scope>NUCLEOTIDE SEQUENCE [LARGE SCALE GENOMIC DNA]</scope>
    <source>
        <strain evidence="1 2">NKC1-1</strain>
    </source>
</reference>
<sequence>MHVYLHTIDFKTDNCMTYFLFVSSFGQTGRDIYGCVNDECIVLDRNAMDDHRNNGNYALARRDEHG</sequence>
<protein>
    <submittedName>
        <fullName evidence="1">Uncharacterized protein</fullName>
    </submittedName>
</protein>
<evidence type="ECO:0000313" key="2">
    <source>
        <dbReference type="Proteomes" id="UP000252100"/>
    </source>
</evidence>
<gene>
    <name evidence="1" type="ORF">DT065_09115</name>
</gene>
<dbReference type="EMBL" id="CP031092">
    <property type="protein sequence ID" value="AXF56164.1"/>
    <property type="molecule type" value="Genomic_DNA"/>
</dbReference>
<dbReference type="KEGG" id="rue:DT065_09115"/>
<dbReference type="AlphaFoldDB" id="A0A345BYY3"/>
<keyword evidence="2" id="KW-1185">Reference proteome</keyword>